<evidence type="ECO:0000313" key="8">
    <source>
        <dbReference type="EMBL" id="CAE7206657.1"/>
    </source>
</evidence>
<keyword evidence="9" id="KW-1185">Reference proteome</keyword>
<accession>A0A812JDN2</accession>
<evidence type="ECO:0000256" key="3">
    <source>
        <dbReference type="ARBA" id="ARBA00022723"/>
    </source>
</evidence>
<dbReference type="AlphaFoldDB" id="A0A812JDN2"/>
<dbReference type="Pfam" id="PF00141">
    <property type="entry name" value="peroxidase"/>
    <property type="match status" value="1"/>
</dbReference>
<dbReference type="GO" id="GO:0034599">
    <property type="term" value="P:cellular response to oxidative stress"/>
    <property type="evidence" value="ECO:0007669"/>
    <property type="project" value="InterPro"/>
</dbReference>
<proteinExistence type="inferred from homology"/>
<gene>
    <name evidence="8" type="primary">APX3</name>
    <name evidence="8" type="ORF">SNAT2548_LOCUS6606</name>
</gene>
<dbReference type="GO" id="GO:0042744">
    <property type="term" value="P:hydrogen peroxide catabolic process"/>
    <property type="evidence" value="ECO:0007669"/>
    <property type="project" value="TreeGrafter"/>
</dbReference>
<dbReference type="OrthoDB" id="2859658at2759"/>
<evidence type="ECO:0000256" key="5">
    <source>
        <dbReference type="ARBA" id="ARBA00023004"/>
    </source>
</evidence>
<evidence type="ECO:0000256" key="2">
    <source>
        <dbReference type="ARBA" id="ARBA00022617"/>
    </source>
</evidence>
<comment type="similarity">
    <text evidence="6">Belongs to the peroxidase family.</text>
</comment>
<name>A0A812JDN2_9DINO</name>
<evidence type="ECO:0000259" key="7">
    <source>
        <dbReference type="PROSITE" id="PS50873"/>
    </source>
</evidence>
<evidence type="ECO:0000256" key="4">
    <source>
        <dbReference type="ARBA" id="ARBA00023002"/>
    </source>
</evidence>
<dbReference type="InterPro" id="IPR019794">
    <property type="entry name" value="Peroxidases_AS"/>
</dbReference>
<dbReference type="PROSITE" id="PS00436">
    <property type="entry name" value="PEROXIDASE_2"/>
    <property type="match status" value="1"/>
</dbReference>
<dbReference type="PANTHER" id="PTHR31356:SF36">
    <property type="entry name" value="L-ASCORBATE PEROXIDASE 3"/>
    <property type="match status" value="1"/>
</dbReference>
<dbReference type="InterPro" id="IPR002016">
    <property type="entry name" value="Haem_peroxidase"/>
</dbReference>
<dbReference type="EMBL" id="CAJNDS010000444">
    <property type="protein sequence ID" value="CAE7206657.1"/>
    <property type="molecule type" value="Genomic_DNA"/>
</dbReference>
<evidence type="ECO:0000256" key="1">
    <source>
        <dbReference type="ARBA" id="ARBA00022559"/>
    </source>
</evidence>
<dbReference type="GO" id="GO:0004601">
    <property type="term" value="F:peroxidase activity"/>
    <property type="evidence" value="ECO:0007669"/>
    <property type="project" value="UniProtKB-KW"/>
</dbReference>
<comment type="caution">
    <text evidence="8">The sequence shown here is derived from an EMBL/GenBank/DDBJ whole genome shotgun (WGS) entry which is preliminary data.</text>
</comment>
<dbReference type="PRINTS" id="PR00458">
    <property type="entry name" value="PEROXIDASE"/>
</dbReference>
<sequence length="397" mass="43337">MKHGSLEAVLWTALVGVAEDSILEVNGVSGGRSVRCIWAQYMERSILAGDVVEMLERCKADDTLKPGAHHEFAFSVVSARLRTSHIPDHFHSSHCAASAPPRMKLCRCLTYEHLVEDLEKLLRRKECGPIMVRLSWHDAGIYNGADGCPNAALRLPGGGEHALAANAGLPQIALPLLETVAVKYVPRLISHADLWALAANVAIKVMGGPEITTRFGRLAGHLNEGVSTAAGRLPDSCDARCLHAMAYDVVHARVRVTFIVLFAGAVTWTALVSTELGQQLGPRLLGSLNLRVHTVLTCAESKTMMLTTDMALVNDPDFKRYVIQFADDQKSWFSEFDKAWMRLQELGCSPKLSRSAAGSLVRDVHSERQRGLFRMEVCGDVLVKASCAMSSESARIT</sequence>
<feature type="domain" description="Plant heme peroxidase family profile" evidence="7">
    <location>
        <begin position="177"/>
        <end position="368"/>
    </location>
</feature>
<dbReference type="PANTHER" id="PTHR31356">
    <property type="entry name" value="THYLAKOID LUMENAL 29 KDA PROTEIN, CHLOROPLASTIC-RELATED"/>
    <property type="match status" value="1"/>
</dbReference>
<dbReference type="InterPro" id="IPR010255">
    <property type="entry name" value="Haem_peroxidase_sf"/>
</dbReference>
<dbReference type="GO" id="GO:0020037">
    <property type="term" value="F:heme binding"/>
    <property type="evidence" value="ECO:0007669"/>
    <property type="project" value="InterPro"/>
</dbReference>
<keyword evidence="1" id="KW-0575">Peroxidase</keyword>
<dbReference type="PRINTS" id="PR00459">
    <property type="entry name" value="ASPEROXIDASE"/>
</dbReference>
<evidence type="ECO:0000313" key="9">
    <source>
        <dbReference type="Proteomes" id="UP000604046"/>
    </source>
</evidence>
<reference evidence="8" key="1">
    <citation type="submission" date="2021-02" db="EMBL/GenBank/DDBJ databases">
        <authorList>
            <person name="Dougan E. K."/>
            <person name="Rhodes N."/>
            <person name="Thang M."/>
            <person name="Chan C."/>
        </authorList>
    </citation>
    <scope>NUCLEOTIDE SEQUENCE</scope>
</reference>
<keyword evidence="4" id="KW-0560">Oxidoreductase</keyword>
<dbReference type="Gene3D" id="1.10.420.10">
    <property type="entry name" value="Peroxidase, domain 2"/>
    <property type="match status" value="1"/>
</dbReference>
<dbReference type="InterPro" id="IPR002207">
    <property type="entry name" value="Peroxidase_I"/>
</dbReference>
<dbReference type="GO" id="GO:0000302">
    <property type="term" value="P:response to reactive oxygen species"/>
    <property type="evidence" value="ECO:0007669"/>
    <property type="project" value="TreeGrafter"/>
</dbReference>
<dbReference type="PROSITE" id="PS50873">
    <property type="entry name" value="PEROXIDASE_4"/>
    <property type="match status" value="1"/>
</dbReference>
<keyword evidence="5" id="KW-0408">Iron</keyword>
<dbReference type="Proteomes" id="UP000604046">
    <property type="component" value="Unassembled WGS sequence"/>
</dbReference>
<dbReference type="SUPFAM" id="SSF48113">
    <property type="entry name" value="Heme-dependent peroxidases"/>
    <property type="match status" value="1"/>
</dbReference>
<protein>
    <submittedName>
        <fullName evidence="8">APX3 protein</fullName>
    </submittedName>
</protein>
<dbReference type="GO" id="GO:0046872">
    <property type="term" value="F:metal ion binding"/>
    <property type="evidence" value="ECO:0007669"/>
    <property type="project" value="UniProtKB-KW"/>
</dbReference>
<evidence type="ECO:0000256" key="6">
    <source>
        <dbReference type="RuleBase" id="RU004241"/>
    </source>
</evidence>
<keyword evidence="3" id="KW-0479">Metal-binding</keyword>
<dbReference type="Gene3D" id="1.10.520.10">
    <property type="match status" value="1"/>
</dbReference>
<keyword evidence="2" id="KW-0349">Heme</keyword>
<organism evidence="8 9">
    <name type="scientific">Symbiodinium natans</name>
    <dbReference type="NCBI Taxonomy" id="878477"/>
    <lineage>
        <taxon>Eukaryota</taxon>
        <taxon>Sar</taxon>
        <taxon>Alveolata</taxon>
        <taxon>Dinophyceae</taxon>
        <taxon>Suessiales</taxon>
        <taxon>Symbiodiniaceae</taxon>
        <taxon>Symbiodinium</taxon>
    </lineage>
</organism>
<dbReference type="InterPro" id="IPR044831">
    <property type="entry name" value="Ccp1-like"/>
</dbReference>